<name>A0A239A0Y3_9BACT</name>
<proteinExistence type="predicted"/>
<dbReference type="InterPro" id="IPR052164">
    <property type="entry name" value="Anthracycline_SecMetBiosynth"/>
</dbReference>
<dbReference type="PANTHER" id="PTHR33993">
    <property type="entry name" value="GLYOXALASE-RELATED"/>
    <property type="match status" value="1"/>
</dbReference>
<dbReference type="SUPFAM" id="SSF54593">
    <property type="entry name" value="Glyoxalase/Bleomycin resistance protein/Dihydroxybiphenyl dioxygenase"/>
    <property type="match status" value="1"/>
</dbReference>
<dbReference type="InterPro" id="IPR004360">
    <property type="entry name" value="Glyas_Fos-R_dOase_dom"/>
</dbReference>
<evidence type="ECO:0000313" key="2">
    <source>
        <dbReference type="EMBL" id="SNR88778.1"/>
    </source>
</evidence>
<dbReference type="Pfam" id="PF00903">
    <property type="entry name" value="Glyoxalase"/>
    <property type="match status" value="1"/>
</dbReference>
<dbReference type="PROSITE" id="PS51819">
    <property type="entry name" value="VOC"/>
    <property type="match status" value="1"/>
</dbReference>
<dbReference type="InterPro" id="IPR029068">
    <property type="entry name" value="Glyas_Bleomycin-R_OHBP_Dase"/>
</dbReference>
<evidence type="ECO:0000259" key="1">
    <source>
        <dbReference type="PROSITE" id="PS51819"/>
    </source>
</evidence>
<protein>
    <recommendedName>
        <fullName evidence="1">VOC domain-containing protein</fullName>
    </recommendedName>
</protein>
<dbReference type="EMBL" id="FZNS01000010">
    <property type="protein sequence ID" value="SNR88778.1"/>
    <property type="molecule type" value="Genomic_DNA"/>
</dbReference>
<accession>A0A239A0Y3</accession>
<feature type="domain" description="VOC" evidence="1">
    <location>
        <begin position="15"/>
        <end position="132"/>
    </location>
</feature>
<dbReference type="Gene3D" id="3.10.180.10">
    <property type="entry name" value="2,3-Dihydroxybiphenyl 1,2-Dioxygenase, domain 1"/>
    <property type="match status" value="1"/>
</dbReference>
<dbReference type="PANTHER" id="PTHR33993:SF2">
    <property type="entry name" value="VOC DOMAIN-CONTAINING PROTEIN"/>
    <property type="match status" value="1"/>
</dbReference>
<dbReference type="InterPro" id="IPR037523">
    <property type="entry name" value="VOC_core"/>
</dbReference>
<dbReference type="CDD" id="cd07247">
    <property type="entry name" value="SgaA_N_like"/>
    <property type="match status" value="1"/>
</dbReference>
<dbReference type="Proteomes" id="UP000198310">
    <property type="component" value="Unassembled WGS sequence"/>
</dbReference>
<keyword evidence="3" id="KW-1185">Reference proteome</keyword>
<sequence>MLRNPNNLIMMHANPVNWFDISVSNLERAKHFYETVFDIRLVEFPTEWGRQAAFPSNNEGPNASGALVEKADRVANGNNTIVYFSTKECTAEERRVEKAGGSVINPKTSIGEFGFVSILMDTEGNIIGLHSQE</sequence>
<evidence type="ECO:0000313" key="3">
    <source>
        <dbReference type="Proteomes" id="UP000198310"/>
    </source>
</evidence>
<dbReference type="AlphaFoldDB" id="A0A239A0Y3"/>
<organism evidence="2 3">
    <name type="scientific">Hymenobacter mucosus</name>
    <dbReference type="NCBI Taxonomy" id="1411120"/>
    <lineage>
        <taxon>Bacteria</taxon>
        <taxon>Pseudomonadati</taxon>
        <taxon>Bacteroidota</taxon>
        <taxon>Cytophagia</taxon>
        <taxon>Cytophagales</taxon>
        <taxon>Hymenobacteraceae</taxon>
        <taxon>Hymenobacter</taxon>
    </lineage>
</organism>
<gene>
    <name evidence="2" type="ORF">SAMN06269173_11095</name>
</gene>
<reference evidence="3" key="1">
    <citation type="submission" date="2017-06" db="EMBL/GenBank/DDBJ databases">
        <authorList>
            <person name="Varghese N."/>
            <person name="Submissions S."/>
        </authorList>
    </citation>
    <scope>NUCLEOTIDE SEQUENCE [LARGE SCALE GENOMIC DNA]</scope>
    <source>
        <strain evidence="3">DSM 28041</strain>
    </source>
</reference>